<dbReference type="PANTHER" id="PTHR13347:SF1">
    <property type="entry name" value="HEAT REPEAT-CONTAINING PROTEIN 3"/>
    <property type="match status" value="1"/>
</dbReference>
<feature type="domain" description="SYO1-like TPR repeats" evidence="3">
    <location>
        <begin position="767"/>
        <end position="1099"/>
    </location>
</feature>
<dbReference type="GO" id="GO:0051082">
    <property type="term" value="F:unfolded protein binding"/>
    <property type="evidence" value="ECO:0007669"/>
    <property type="project" value="TreeGrafter"/>
</dbReference>
<reference evidence="4 5" key="1">
    <citation type="submission" date="2019-05" db="EMBL/GenBank/DDBJ databases">
        <title>Sporisorium graminicola CBS 10092 draft sequencing and annotation.</title>
        <authorList>
            <person name="Solano-Gonzalez S."/>
            <person name="Caddick M.X."/>
            <person name="Darby A."/>
        </authorList>
    </citation>
    <scope>NUCLEOTIDE SEQUENCE [LARGE SCALE GENOMIC DNA]</scope>
    <source>
        <strain evidence="4 5">CBS 10092</strain>
    </source>
</reference>
<evidence type="ECO:0000313" key="5">
    <source>
        <dbReference type="Proteomes" id="UP000306050"/>
    </source>
</evidence>
<dbReference type="GO" id="GO:0042273">
    <property type="term" value="P:ribosomal large subunit biogenesis"/>
    <property type="evidence" value="ECO:0007669"/>
    <property type="project" value="TreeGrafter"/>
</dbReference>
<feature type="region of interest" description="Disordered" evidence="2">
    <location>
        <begin position="266"/>
        <end position="288"/>
    </location>
</feature>
<dbReference type="InterPro" id="IPR057990">
    <property type="entry name" value="TPR_SYO1"/>
</dbReference>
<protein>
    <recommendedName>
        <fullName evidence="3">SYO1-like TPR repeats domain-containing protein</fullName>
    </recommendedName>
</protein>
<feature type="region of interest" description="Disordered" evidence="2">
    <location>
        <begin position="658"/>
        <end position="705"/>
    </location>
</feature>
<dbReference type="EMBL" id="SRRM01000008">
    <property type="protein sequence ID" value="TKY88474.1"/>
    <property type="molecule type" value="Genomic_DNA"/>
</dbReference>
<dbReference type="Gene3D" id="1.25.10.10">
    <property type="entry name" value="Leucine-rich Repeat Variant"/>
    <property type="match status" value="1"/>
</dbReference>
<feature type="compositionally biased region" description="Acidic residues" evidence="2">
    <location>
        <begin position="665"/>
        <end position="705"/>
    </location>
</feature>
<feature type="compositionally biased region" description="Polar residues" evidence="2">
    <location>
        <begin position="270"/>
        <end position="284"/>
    </location>
</feature>
<accession>A0A4U7KV00</accession>
<dbReference type="Proteomes" id="UP000306050">
    <property type="component" value="Chromosome SGRAM_15"/>
</dbReference>
<dbReference type="InterPro" id="IPR011989">
    <property type="entry name" value="ARM-like"/>
</dbReference>
<dbReference type="InterPro" id="IPR052616">
    <property type="entry name" value="SYO1-like"/>
</dbReference>
<dbReference type="Pfam" id="PF25567">
    <property type="entry name" value="TPR_SYO1"/>
    <property type="match status" value="1"/>
</dbReference>
<feature type="compositionally biased region" description="Low complexity" evidence="2">
    <location>
        <begin position="22"/>
        <end position="43"/>
    </location>
</feature>
<organism evidence="4 5">
    <name type="scientific">Sporisorium graminicola</name>
    <dbReference type="NCBI Taxonomy" id="280036"/>
    <lineage>
        <taxon>Eukaryota</taxon>
        <taxon>Fungi</taxon>
        <taxon>Dikarya</taxon>
        <taxon>Basidiomycota</taxon>
        <taxon>Ustilaginomycotina</taxon>
        <taxon>Ustilaginomycetes</taxon>
        <taxon>Ustilaginales</taxon>
        <taxon>Ustilaginaceae</taxon>
        <taxon>Sporisorium</taxon>
    </lineage>
</organism>
<comment type="similarity">
    <text evidence="1">Belongs to the nuclear import and ribosome assembly adapter family.</text>
</comment>
<dbReference type="OrthoDB" id="288703at2759"/>
<sequence length="1101" mass="114683">MPKSGFDPQRHQRKLHRHNPLSKSSSASANSSAQASPSSVSSATLDALQQATKLASGSTLDSAKAAASPANDIVPLLANLPAPDNAATTAASINLADKVWSLASVSLLLTVSPTQSATEVKHHRKLLLSHNLVGRLLLALQSHTEVDVRREASGALRNLCVDSGIDVRNEVVNKGGVPAILSAMRWASNAFGFDASSSSNPSVSFVDDAPTQEQDIEAKKALLSKSLDKMNKKEKRHATKLAAVLGKTLEQVAGHGLSAEDQHKLVSSGHDANSNDSMDTSAASASRRGEPFLGLDSNTRKGLIEMAENLVTVVWCLCESGDKAFAKFVSWKWLDQDVVGAGASNDELSGQGLALWLSSAIKLGSRAASVLSTASAGGSRASSSLATDSATETLGVLSNEELSLLLDLALASGNALCALTDGGEADFVDGLLARKSATLPPKSSKKKGAKPARSIVAPQIPVVHSLDEQPASATRCLAAIQTALSLLEACVNTDQSNVDKLKRYILSQTTMLGVLSAGIFRNIAAAVDTKTANAASRSKSSRKNAGGGATFTSSNIFVPTSTSSGTGAEGISLKEYEQSVILPTLTRLLSAVDMTKLAHDLDGRGDIAEAVSLDSSAKDGLDESALRAKMQGKAEEKAQTLMLALEVLAEMAGSLDSRATGGLTEGDDDDEWLEDLDGDDEEADDEDTDMEVGGDDDNEDGAAEEDEMDAVISKDDDDMGIVAQQTTNGGDTFADAVKRSGTLPFEAYAPALASIFTASSRSSLAGALLTLALPFEASFPSLTSAGEATDKPTSGLLRGLHLRSLSVLNNLLLRLATFSPPPPSQPATDPKVQRRIAAFRSWIQGAPQNSTLNEVWKSLFEIAKGCASVPAVASAGAGIVKPANGGDAEGVVDSVGSSVGAGSGTDEGGDGLSMVETCIGTMWSVARLFEGSVELSPSSSASIRVSNAEASSSEIIVALVSGYTSAATDAMRVKCILLLSTIARSPVVSVALNAYIGHFLVSILEAIPDHPSASATSGTTVESMLAAINGLIDTYADETSHYDAEAFRGANLLGRIRLTVFKCKALARQVDRRKQISLRASAEEALDNLQGFVQYRQSLRF</sequence>
<keyword evidence="5" id="KW-1185">Reference proteome</keyword>
<dbReference type="KEGG" id="sgra:EX895_002462"/>
<gene>
    <name evidence="4" type="ORF">EX895_002462</name>
</gene>
<feature type="compositionally biased region" description="Basic residues" evidence="2">
    <location>
        <begin position="11"/>
        <end position="20"/>
    </location>
</feature>
<evidence type="ECO:0000256" key="1">
    <source>
        <dbReference type="ARBA" id="ARBA00049983"/>
    </source>
</evidence>
<dbReference type="AlphaFoldDB" id="A0A4U7KV00"/>
<evidence type="ECO:0000313" key="4">
    <source>
        <dbReference type="EMBL" id="TKY88474.1"/>
    </source>
</evidence>
<evidence type="ECO:0000256" key="2">
    <source>
        <dbReference type="SAM" id="MobiDB-lite"/>
    </source>
</evidence>
<dbReference type="GO" id="GO:0006606">
    <property type="term" value="P:protein import into nucleus"/>
    <property type="evidence" value="ECO:0007669"/>
    <property type="project" value="TreeGrafter"/>
</dbReference>
<name>A0A4U7KV00_9BASI</name>
<dbReference type="PANTHER" id="PTHR13347">
    <property type="entry name" value="HEAT REPEAT-CONTAINING PROTEIN 3"/>
    <property type="match status" value="1"/>
</dbReference>
<dbReference type="SUPFAM" id="SSF48371">
    <property type="entry name" value="ARM repeat"/>
    <property type="match status" value="1"/>
</dbReference>
<proteinExistence type="inferred from homology"/>
<evidence type="ECO:0000259" key="3">
    <source>
        <dbReference type="Pfam" id="PF25567"/>
    </source>
</evidence>
<dbReference type="InterPro" id="IPR016024">
    <property type="entry name" value="ARM-type_fold"/>
</dbReference>
<feature type="region of interest" description="Disordered" evidence="2">
    <location>
        <begin position="1"/>
        <end position="44"/>
    </location>
</feature>
<dbReference type="RefSeq" id="XP_029740459.1">
    <property type="nucleotide sequence ID" value="XM_029883061.1"/>
</dbReference>
<comment type="caution">
    <text evidence="4">The sequence shown here is derived from an EMBL/GenBank/DDBJ whole genome shotgun (WGS) entry which is preliminary data.</text>
</comment>
<dbReference type="GeneID" id="40725357"/>